<dbReference type="InterPro" id="IPR011009">
    <property type="entry name" value="Kinase-like_dom_sf"/>
</dbReference>
<dbReference type="AlphaFoldDB" id="A0AAW0A1H4"/>
<dbReference type="PANTHER" id="PTHR44329">
    <property type="entry name" value="SERINE/THREONINE-PROTEIN KINASE TNNI3K-RELATED"/>
    <property type="match status" value="1"/>
</dbReference>
<accession>A0AAW0A1H4</accession>
<dbReference type="GO" id="GO:0004674">
    <property type="term" value="F:protein serine/threonine kinase activity"/>
    <property type="evidence" value="ECO:0007669"/>
    <property type="project" value="TreeGrafter"/>
</dbReference>
<feature type="region of interest" description="Disordered" evidence="1">
    <location>
        <begin position="22"/>
        <end position="42"/>
    </location>
</feature>
<dbReference type="InterPro" id="IPR000719">
    <property type="entry name" value="Prot_kinase_dom"/>
</dbReference>
<feature type="compositionally biased region" description="Low complexity" evidence="1">
    <location>
        <begin position="68"/>
        <end position="92"/>
    </location>
</feature>
<feature type="domain" description="Protein kinase" evidence="2">
    <location>
        <begin position="198"/>
        <end position="473"/>
    </location>
</feature>
<evidence type="ECO:0000259" key="2">
    <source>
        <dbReference type="PROSITE" id="PS50011"/>
    </source>
</evidence>
<keyword evidence="3" id="KW-0808">Transferase</keyword>
<dbReference type="SMART" id="SM00220">
    <property type="entry name" value="S_TKc"/>
    <property type="match status" value="1"/>
</dbReference>
<dbReference type="PANTHER" id="PTHR44329:SF214">
    <property type="entry name" value="PROTEIN KINASE DOMAIN-CONTAINING PROTEIN"/>
    <property type="match status" value="1"/>
</dbReference>
<dbReference type="Pfam" id="PF00069">
    <property type="entry name" value="Pkinase"/>
    <property type="match status" value="1"/>
</dbReference>
<proteinExistence type="predicted"/>
<comment type="caution">
    <text evidence="3">The sequence shown here is derived from an EMBL/GenBank/DDBJ whole genome shotgun (WGS) entry which is preliminary data.</text>
</comment>
<dbReference type="Gene3D" id="1.10.510.10">
    <property type="entry name" value="Transferase(Phosphotransferase) domain 1"/>
    <property type="match status" value="1"/>
</dbReference>
<evidence type="ECO:0000256" key="1">
    <source>
        <dbReference type="SAM" id="MobiDB-lite"/>
    </source>
</evidence>
<dbReference type="SUPFAM" id="SSF56112">
    <property type="entry name" value="Protein kinase-like (PK-like)"/>
    <property type="match status" value="1"/>
</dbReference>
<protein>
    <submittedName>
        <fullName evidence="3">Kinase domain-containing protein</fullName>
    </submittedName>
</protein>
<dbReference type="InterPro" id="IPR051681">
    <property type="entry name" value="Ser/Thr_Kinases-Pseudokinases"/>
</dbReference>
<dbReference type="PROSITE" id="PS50011">
    <property type="entry name" value="PROTEIN_KINASE_DOM"/>
    <property type="match status" value="1"/>
</dbReference>
<sequence>MSRPDPVELEERLESIGALIERGVRSNHPSSISLPGPLPNGHPPYLLHQRQLSLQPMHPSRPVFRGFPSSSVASTSSVASSSSTPSGVATPGPKMHVKRVTLTSKKNWWMVEMDEEEQADLASFTSPQETTTVVDNIDSLYSYDHVPSDVHHSEPRTRATPTPAASQPFFAPLRHPNSLFSFPTPLAYTAPKGPSNPTASLSPCAHGSASELFKCIVKKPDIIQLEINGEMSSNIQDVTVQFLAELRVYTTVPRHRNICAFLGSLENVGMVLEFIEGRTLYDVVIARPPLSARQKRDYHNQLLDGLTHIHNYGLSHGDLSLLNVQVTTASDTVKLLDFGRSVHADSELRNPDDDEAPMDPFLAHPSTTASRPVRQTEQIHPGTRPFSAPEILRGECMDARLADAYSFGMLLVCLDRCESVDVKPWDQRKDLLPRDLFEGCGVFEERAREYLRRWDAGRRRLMKEDIVELGGGT</sequence>
<evidence type="ECO:0000313" key="4">
    <source>
        <dbReference type="Proteomes" id="UP001362999"/>
    </source>
</evidence>
<keyword evidence="3" id="KW-0418">Kinase</keyword>
<feature type="compositionally biased region" description="Polar residues" evidence="1">
    <location>
        <begin position="365"/>
        <end position="378"/>
    </location>
</feature>
<dbReference type="GO" id="GO:0005524">
    <property type="term" value="F:ATP binding"/>
    <property type="evidence" value="ECO:0007669"/>
    <property type="project" value="InterPro"/>
</dbReference>
<reference evidence="3 4" key="1">
    <citation type="journal article" date="2024" name="J Genomics">
        <title>Draft genome sequencing and assembly of Favolaschia claudopus CIRM-BRFM 2984 isolated from oak limbs.</title>
        <authorList>
            <person name="Navarro D."/>
            <person name="Drula E."/>
            <person name="Chaduli D."/>
            <person name="Cazenave R."/>
            <person name="Ahrendt S."/>
            <person name="Wang J."/>
            <person name="Lipzen A."/>
            <person name="Daum C."/>
            <person name="Barry K."/>
            <person name="Grigoriev I.V."/>
            <person name="Favel A."/>
            <person name="Rosso M.N."/>
            <person name="Martin F."/>
        </authorList>
    </citation>
    <scope>NUCLEOTIDE SEQUENCE [LARGE SCALE GENOMIC DNA]</scope>
    <source>
        <strain evidence="3 4">CIRM-BRFM 2984</strain>
    </source>
</reference>
<organism evidence="3 4">
    <name type="scientific">Favolaschia claudopus</name>
    <dbReference type="NCBI Taxonomy" id="2862362"/>
    <lineage>
        <taxon>Eukaryota</taxon>
        <taxon>Fungi</taxon>
        <taxon>Dikarya</taxon>
        <taxon>Basidiomycota</taxon>
        <taxon>Agaricomycotina</taxon>
        <taxon>Agaricomycetes</taxon>
        <taxon>Agaricomycetidae</taxon>
        <taxon>Agaricales</taxon>
        <taxon>Marasmiineae</taxon>
        <taxon>Mycenaceae</taxon>
        <taxon>Favolaschia</taxon>
    </lineage>
</organism>
<feature type="region of interest" description="Disordered" evidence="1">
    <location>
        <begin position="57"/>
        <end position="95"/>
    </location>
</feature>
<gene>
    <name evidence="3" type="ORF">R3P38DRAFT_3067109</name>
</gene>
<name>A0AAW0A1H4_9AGAR</name>
<dbReference type="Proteomes" id="UP001362999">
    <property type="component" value="Unassembled WGS sequence"/>
</dbReference>
<evidence type="ECO:0000313" key="3">
    <source>
        <dbReference type="EMBL" id="KAK6997078.1"/>
    </source>
</evidence>
<keyword evidence="4" id="KW-1185">Reference proteome</keyword>
<feature type="region of interest" description="Disordered" evidence="1">
    <location>
        <begin position="363"/>
        <end position="385"/>
    </location>
</feature>
<dbReference type="EMBL" id="JAWWNJ010000094">
    <property type="protein sequence ID" value="KAK6997078.1"/>
    <property type="molecule type" value="Genomic_DNA"/>
</dbReference>